<dbReference type="Gene3D" id="2.40.10.10">
    <property type="entry name" value="Trypsin-like serine proteases"/>
    <property type="match status" value="1"/>
</dbReference>
<evidence type="ECO:0000259" key="7">
    <source>
        <dbReference type="PROSITE" id="PS50240"/>
    </source>
</evidence>
<dbReference type="InterPro" id="IPR013517">
    <property type="entry name" value="FG-GAP"/>
</dbReference>
<dbReference type="InterPro" id="IPR028994">
    <property type="entry name" value="Integrin_alpha_N"/>
</dbReference>
<comment type="caution">
    <text evidence="8">The sequence shown here is derived from an EMBL/GenBank/DDBJ whole genome shotgun (WGS) entry which is preliminary data.</text>
</comment>
<keyword evidence="3" id="KW-0378">Hydrolase</keyword>
<dbReference type="Pfam" id="PF00089">
    <property type="entry name" value="Trypsin"/>
    <property type="match status" value="1"/>
</dbReference>
<reference evidence="8 9" key="1">
    <citation type="submission" date="2020-08" db="EMBL/GenBank/DDBJ databases">
        <title>Genomic Encyclopedia of Type Strains, Phase III (KMG-III): the genomes of soil and plant-associated and newly described type strains.</title>
        <authorList>
            <person name="Whitman W."/>
        </authorList>
    </citation>
    <scope>NUCLEOTIDE SEQUENCE [LARGE SCALE GENOMIC DNA]</scope>
    <source>
        <strain evidence="8 9">CECT 3273</strain>
    </source>
</reference>
<dbReference type="AlphaFoldDB" id="A0A7W7PVZ9"/>
<keyword evidence="2" id="KW-0677">Repeat</keyword>
<dbReference type="InterPro" id="IPR009003">
    <property type="entry name" value="Peptidase_S1_PA"/>
</dbReference>
<evidence type="ECO:0000256" key="3">
    <source>
        <dbReference type="ARBA" id="ARBA00022801"/>
    </source>
</evidence>
<dbReference type="InterPro" id="IPR001314">
    <property type="entry name" value="Peptidase_S1A"/>
</dbReference>
<dbReference type="InterPro" id="IPR001254">
    <property type="entry name" value="Trypsin_dom"/>
</dbReference>
<dbReference type="PANTHER" id="PTHR23221:SF7">
    <property type="entry name" value="PHOSPHATIDYLINOSITOL-GLYCAN-SPECIFIC PHOSPHOLIPASE D"/>
    <property type="match status" value="1"/>
</dbReference>
<dbReference type="Gene3D" id="2.130.10.130">
    <property type="entry name" value="Integrin alpha, N-terminal"/>
    <property type="match status" value="2"/>
</dbReference>
<accession>A0A7W7PVZ9</accession>
<dbReference type="SMART" id="SM00191">
    <property type="entry name" value="Int_alpha"/>
    <property type="match status" value="6"/>
</dbReference>
<evidence type="ECO:0000256" key="6">
    <source>
        <dbReference type="SAM" id="SignalP"/>
    </source>
</evidence>
<dbReference type="PRINTS" id="PR00722">
    <property type="entry name" value="CHYMOTRYPSIN"/>
</dbReference>
<dbReference type="PROSITE" id="PS50240">
    <property type="entry name" value="TRYPSIN_DOM"/>
    <property type="match status" value="1"/>
</dbReference>
<keyword evidence="4" id="KW-0325">Glycoprotein</keyword>
<evidence type="ECO:0000313" key="8">
    <source>
        <dbReference type="EMBL" id="MBB4902361.1"/>
    </source>
</evidence>
<dbReference type="Proteomes" id="UP000579523">
    <property type="component" value="Unassembled WGS sequence"/>
</dbReference>
<dbReference type="EMBL" id="JACHJI010000016">
    <property type="protein sequence ID" value="MBB4902361.1"/>
    <property type="molecule type" value="Genomic_DNA"/>
</dbReference>
<feature type="domain" description="Peptidase S1" evidence="7">
    <location>
        <begin position="28"/>
        <end position="250"/>
    </location>
</feature>
<feature type="compositionally biased region" description="Gly residues" evidence="5">
    <location>
        <begin position="715"/>
        <end position="725"/>
    </location>
</feature>
<dbReference type="SMART" id="SM00020">
    <property type="entry name" value="Tryp_SPc"/>
    <property type="match status" value="1"/>
</dbReference>
<dbReference type="InterPro" id="IPR043504">
    <property type="entry name" value="Peptidase_S1_PA_chymotrypsin"/>
</dbReference>
<dbReference type="SUPFAM" id="SSF50494">
    <property type="entry name" value="Trypsin-like serine proteases"/>
    <property type="match status" value="1"/>
</dbReference>
<dbReference type="PANTHER" id="PTHR23221">
    <property type="entry name" value="GLYCOSYLPHOSPHATIDYLINOSITOL PHOSPHOLIPASE D"/>
    <property type="match status" value="1"/>
</dbReference>
<keyword evidence="1 6" id="KW-0732">Signal</keyword>
<evidence type="ECO:0000256" key="4">
    <source>
        <dbReference type="ARBA" id="ARBA00023180"/>
    </source>
</evidence>
<gene>
    <name evidence="8" type="ORF">FHS37_006458</name>
</gene>
<evidence type="ECO:0000256" key="1">
    <source>
        <dbReference type="ARBA" id="ARBA00022729"/>
    </source>
</evidence>
<dbReference type="PROSITE" id="PS51470">
    <property type="entry name" value="FG_GAP"/>
    <property type="match status" value="1"/>
</dbReference>
<dbReference type="GO" id="GO:0004252">
    <property type="term" value="F:serine-type endopeptidase activity"/>
    <property type="evidence" value="ECO:0007669"/>
    <property type="project" value="InterPro"/>
</dbReference>
<dbReference type="InterPro" id="IPR013519">
    <property type="entry name" value="Int_alpha_beta-p"/>
</dbReference>
<feature type="signal peptide" evidence="6">
    <location>
        <begin position="1"/>
        <end position="28"/>
    </location>
</feature>
<protein>
    <submittedName>
        <fullName evidence="8">V8-like Glu-specific endopeptidase</fullName>
    </submittedName>
</protein>
<organism evidence="8 9">
    <name type="scientific">Streptomyces griseomycini</name>
    <dbReference type="NCBI Taxonomy" id="66895"/>
    <lineage>
        <taxon>Bacteria</taxon>
        <taxon>Bacillati</taxon>
        <taxon>Actinomycetota</taxon>
        <taxon>Actinomycetes</taxon>
        <taxon>Kitasatosporales</taxon>
        <taxon>Streptomycetaceae</taxon>
        <taxon>Streptomyces</taxon>
    </lineage>
</organism>
<name>A0A7W7PVZ9_9ACTN</name>
<dbReference type="SUPFAM" id="SSF69318">
    <property type="entry name" value="Integrin alpha N-terminal domain"/>
    <property type="match status" value="1"/>
</dbReference>
<dbReference type="GO" id="GO:0006508">
    <property type="term" value="P:proteolysis"/>
    <property type="evidence" value="ECO:0007669"/>
    <property type="project" value="InterPro"/>
</dbReference>
<dbReference type="Pfam" id="PF01839">
    <property type="entry name" value="FG-GAP"/>
    <property type="match status" value="1"/>
</dbReference>
<sequence>MRASFRRVGRAALLTTALTLLPALPAHAVTGPAPSDSTWSFTARLDIGDGERACTGALIDPEWLLTAASCFLDDPAGAGKVTAGAPRQATRAVIGRTDLTTTAGVERTVVDLVPREDRDLVLARLSFPVAGIAPARIAAAPADAGQRLTSTGYGRTADEWAPVKVHHGTFTAAAPTGVDVPVTGDAGASICAGDAGAPLFQSSGDTTKILAVASRSDQGGCFGIAPEQTSTAAVGARTDDIADWVDATVTAARGRVGVVDFNGDGIEDVSIGDPKATVAAVAEAGAVRVVYGGGKGTAQLDQSASFVPGDAEAGDRFGHALATVDNNQDGYTDLVVGAPYEDATTTVTDVGTVTVIYGAPAGLGTGRTSDSYVQGDGSGAIKAAKKEKGDLLGATLAAGRTREGSPYIVIGSPGDAVGGRANAGTVFYLRGTSSVAIAQGTGMSGGPEAGDRVGASVAADANNIAVGAPGEDIDAIADAGAVWVFAHPAQTTGQPLERANINQNLDNVAGGSEAGDVLGASVALAEDGASGNSVLAVGVPGEALTAGNGTVAKNAGGIVTFDLPRSGSWTERRVITQDSEDVVGGIEAGDRFGETLQAVNLSPNTTPTWQTLQLVAGSPGEAQGSVAAAGAVHTMTLVGAPGPHNDVVFAGHNGLPGAPTANHRIGQTIAVSSTSVYVGLPTAAGGGAAYAVPWQNLTSRSATGTDLPVTTHQPGNGGIPAGGKAFGSAIR</sequence>
<dbReference type="RefSeq" id="WP_184827640.1">
    <property type="nucleotide sequence ID" value="NZ_BMTI01000018.1"/>
</dbReference>
<proteinExistence type="predicted"/>
<evidence type="ECO:0000313" key="9">
    <source>
        <dbReference type="Proteomes" id="UP000579523"/>
    </source>
</evidence>
<evidence type="ECO:0000256" key="5">
    <source>
        <dbReference type="SAM" id="MobiDB-lite"/>
    </source>
</evidence>
<feature type="region of interest" description="Disordered" evidence="5">
    <location>
        <begin position="709"/>
        <end position="731"/>
    </location>
</feature>
<feature type="chain" id="PRO_5030613869" evidence="6">
    <location>
        <begin position="29"/>
        <end position="731"/>
    </location>
</feature>
<evidence type="ECO:0000256" key="2">
    <source>
        <dbReference type="ARBA" id="ARBA00022737"/>
    </source>
</evidence>
<keyword evidence="9" id="KW-1185">Reference proteome</keyword>